<keyword evidence="3 4" id="KW-0012">Acyltransferase</keyword>
<evidence type="ECO:0000256" key="2">
    <source>
        <dbReference type="ARBA" id="ARBA00022679"/>
    </source>
</evidence>
<dbReference type="Proteomes" id="UP001597101">
    <property type="component" value="Unassembled WGS sequence"/>
</dbReference>
<evidence type="ECO:0000256" key="1">
    <source>
        <dbReference type="ARBA" id="ARBA00022490"/>
    </source>
</evidence>
<evidence type="ECO:0000313" key="6">
    <source>
        <dbReference type="Proteomes" id="UP001597101"/>
    </source>
</evidence>
<keyword evidence="1 4" id="KW-0963">Cytoplasm</keyword>
<dbReference type="InterPro" id="IPR042203">
    <property type="entry name" value="Leu/Phe-tRNA_Trfase_C"/>
</dbReference>
<dbReference type="EC" id="2.3.2.6" evidence="4"/>
<sequence length="210" mass="24072">MSGVDDLMMEVTPELLLKAYASGIFPMSESASDPGIFWVEPENRGIIPFDTFHVPKRLARTVRQKKFDVRIDTAFDEVMRLCAEETQQRTETWINKRILELYSELHTMGHAHSVECWTEDGLVGGLYGVRLRGAFFGESMFSRARDASKVALVHLVERLDKGRFHLLDTQFLTWHLAQFGAIEVPKIVYEELLDEAMQIEADFFAVDRAN</sequence>
<evidence type="ECO:0000256" key="4">
    <source>
        <dbReference type="HAMAP-Rule" id="MF_00688"/>
    </source>
</evidence>
<evidence type="ECO:0000256" key="3">
    <source>
        <dbReference type="ARBA" id="ARBA00023315"/>
    </source>
</evidence>
<dbReference type="InterPro" id="IPR004616">
    <property type="entry name" value="Leu/Phe-tRNA_Trfase"/>
</dbReference>
<organism evidence="5 6">
    <name type="scientific">Pseudahrensia aquimaris</name>
    <dbReference type="NCBI Taxonomy" id="744461"/>
    <lineage>
        <taxon>Bacteria</taxon>
        <taxon>Pseudomonadati</taxon>
        <taxon>Pseudomonadota</taxon>
        <taxon>Alphaproteobacteria</taxon>
        <taxon>Hyphomicrobiales</taxon>
        <taxon>Ahrensiaceae</taxon>
        <taxon>Pseudahrensia</taxon>
    </lineage>
</organism>
<evidence type="ECO:0000313" key="5">
    <source>
        <dbReference type="EMBL" id="MFD0917539.1"/>
    </source>
</evidence>
<comment type="catalytic activity">
    <reaction evidence="4">
        <text>N-terminal L-arginyl-[protein] + L-leucyl-tRNA(Leu) = N-terminal L-leucyl-L-arginyl-[protein] + tRNA(Leu) + H(+)</text>
        <dbReference type="Rhea" id="RHEA:50416"/>
        <dbReference type="Rhea" id="RHEA-COMP:9613"/>
        <dbReference type="Rhea" id="RHEA-COMP:9622"/>
        <dbReference type="Rhea" id="RHEA-COMP:12672"/>
        <dbReference type="Rhea" id="RHEA-COMP:12673"/>
        <dbReference type="ChEBI" id="CHEBI:15378"/>
        <dbReference type="ChEBI" id="CHEBI:64719"/>
        <dbReference type="ChEBI" id="CHEBI:78442"/>
        <dbReference type="ChEBI" id="CHEBI:78494"/>
        <dbReference type="ChEBI" id="CHEBI:133044"/>
        <dbReference type="EC" id="2.3.2.6"/>
    </reaction>
</comment>
<comment type="function">
    <text evidence="4">Functions in the N-end rule pathway of protein degradation where it conjugates Leu, Phe and, less efficiently, Met from aminoacyl-tRNAs to the N-termini of proteins containing an N-terminal arginine or lysine.</text>
</comment>
<comment type="catalytic activity">
    <reaction evidence="4">
        <text>N-terminal L-lysyl-[protein] + L-leucyl-tRNA(Leu) = N-terminal L-leucyl-L-lysyl-[protein] + tRNA(Leu) + H(+)</text>
        <dbReference type="Rhea" id="RHEA:12340"/>
        <dbReference type="Rhea" id="RHEA-COMP:9613"/>
        <dbReference type="Rhea" id="RHEA-COMP:9622"/>
        <dbReference type="Rhea" id="RHEA-COMP:12670"/>
        <dbReference type="Rhea" id="RHEA-COMP:12671"/>
        <dbReference type="ChEBI" id="CHEBI:15378"/>
        <dbReference type="ChEBI" id="CHEBI:65249"/>
        <dbReference type="ChEBI" id="CHEBI:78442"/>
        <dbReference type="ChEBI" id="CHEBI:78494"/>
        <dbReference type="ChEBI" id="CHEBI:133043"/>
        <dbReference type="EC" id="2.3.2.6"/>
    </reaction>
</comment>
<keyword evidence="6" id="KW-1185">Reference proteome</keyword>
<dbReference type="Pfam" id="PF03588">
    <property type="entry name" value="Leu_Phe_trans"/>
    <property type="match status" value="1"/>
</dbReference>
<dbReference type="SUPFAM" id="SSF55729">
    <property type="entry name" value="Acyl-CoA N-acyltransferases (Nat)"/>
    <property type="match status" value="1"/>
</dbReference>
<comment type="caution">
    <text evidence="5">The sequence shown here is derived from an EMBL/GenBank/DDBJ whole genome shotgun (WGS) entry which is preliminary data.</text>
</comment>
<reference evidence="6" key="1">
    <citation type="journal article" date="2019" name="Int. J. Syst. Evol. Microbiol.">
        <title>The Global Catalogue of Microorganisms (GCM) 10K type strain sequencing project: providing services to taxonomists for standard genome sequencing and annotation.</title>
        <authorList>
            <consortium name="The Broad Institute Genomics Platform"/>
            <consortium name="The Broad Institute Genome Sequencing Center for Infectious Disease"/>
            <person name="Wu L."/>
            <person name="Ma J."/>
        </authorList>
    </citation>
    <scope>NUCLEOTIDE SEQUENCE [LARGE SCALE GENOMIC DNA]</scope>
    <source>
        <strain evidence="6">CCUG 60023</strain>
    </source>
</reference>
<dbReference type="GO" id="GO:0008914">
    <property type="term" value="F:leucyl-tRNA--protein transferase activity"/>
    <property type="evidence" value="ECO:0007669"/>
    <property type="project" value="UniProtKB-EC"/>
</dbReference>
<dbReference type="PANTHER" id="PTHR30098:SF2">
    <property type="entry name" value="LEUCYL_PHENYLALANYL-TRNA--PROTEIN TRANSFERASE"/>
    <property type="match status" value="1"/>
</dbReference>
<comment type="similarity">
    <text evidence="4">Belongs to the L/F-transferase family.</text>
</comment>
<keyword evidence="2 4" id="KW-0808">Transferase</keyword>
<gene>
    <name evidence="4 5" type="primary">aat</name>
    <name evidence="5" type="ORF">ACFQ14_14100</name>
</gene>
<accession>A0ABW3FHV4</accession>
<dbReference type="InterPro" id="IPR016181">
    <property type="entry name" value="Acyl_CoA_acyltransferase"/>
</dbReference>
<comment type="catalytic activity">
    <reaction evidence="4">
        <text>L-phenylalanyl-tRNA(Phe) + an N-terminal L-alpha-aminoacyl-[protein] = an N-terminal L-phenylalanyl-L-alpha-aminoacyl-[protein] + tRNA(Phe)</text>
        <dbReference type="Rhea" id="RHEA:43632"/>
        <dbReference type="Rhea" id="RHEA-COMP:9668"/>
        <dbReference type="Rhea" id="RHEA-COMP:9699"/>
        <dbReference type="Rhea" id="RHEA-COMP:10636"/>
        <dbReference type="Rhea" id="RHEA-COMP:10637"/>
        <dbReference type="ChEBI" id="CHEBI:78442"/>
        <dbReference type="ChEBI" id="CHEBI:78531"/>
        <dbReference type="ChEBI" id="CHEBI:78597"/>
        <dbReference type="ChEBI" id="CHEBI:83561"/>
        <dbReference type="EC" id="2.3.2.6"/>
    </reaction>
</comment>
<dbReference type="InterPro" id="IPR042221">
    <property type="entry name" value="Leu/Phe-tRNA_Trfase_N"/>
</dbReference>
<dbReference type="NCBIfam" id="TIGR00667">
    <property type="entry name" value="aat"/>
    <property type="match status" value="1"/>
</dbReference>
<name>A0ABW3FHV4_9HYPH</name>
<dbReference type="Gene3D" id="3.30.70.3550">
    <property type="entry name" value="Leucyl/phenylalanyl-tRNA-protein transferase, N-terminal domain"/>
    <property type="match status" value="1"/>
</dbReference>
<dbReference type="Gene3D" id="3.40.630.70">
    <property type="entry name" value="Leucyl/phenylalanyl-tRNA-protein transferase, C-terminal domain"/>
    <property type="match status" value="1"/>
</dbReference>
<proteinExistence type="inferred from homology"/>
<dbReference type="EMBL" id="JBHTJV010000013">
    <property type="protein sequence ID" value="MFD0917539.1"/>
    <property type="molecule type" value="Genomic_DNA"/>
</dbReference>
<dbReference type="HAMAP" id="MF_00688">
    <property type="entry name" value="Leu_Phe_trans"/>
    <property type="match status" value="1"/>
</dbReference>
<dbReference type="RefSeq" id="WP_377213396.1">
    <property type="nucleotide sequence ID" value="NZ_JBHTJV010000013.1"/>
</dbReference>
<comment type="subcellular location">
    <subcellularLocation>
        <location evidence="4">Cytoplasm</location>
    </subcellularLocation>
</comment>
<protein>
    <recommendedName>
        <fullName evidence="4">Leucyl/phenylalanyl-tRNA--protein transferase</fullName>
        <ecNumber evidence="4">2.3.2.6</ecNumber>
    </recommendedName>
    <alternativeName>
        <fullName evidence="4">L/F-transferase</fullName>
    </alternativeName>
    <alternativeName>
        <fullName evidence="4">Leucyltransferase</fullName>
    </alternativeName>
    <alternativeName>
        <fullName evidence="4">Phenyalanyltransferase</fullName>
    </alternativeName>
</protein>
<dbReference type="PANTHER" id="PTHR30098">
    <property type="entry name" value="LEUCYL/PHENYLALANYL-TRNA--PROTEIN TRANSFERASE"/>
    <property type="match status" value="1"/>
</dbReference>